<sequence length="74" mass="8246">MEGARSACAGLQAEYTQCMRTWFKDKFLQGEFIPNSDCHAAFEELRDCISLHFQNEAIKASASRPHGESPPAGR</sequence>
<gene>
    <name evidence="3" type="ORF">KFE25_007592</name>
</gene>
<proteinExistence type="inferred from homology"/>
<reference evidence="3" key="1">
    <citation type="submission" date="2021-05" db="EMBL/GenBank/DDBJ databases">
        <title>The genome of the haptophyte Pavlova lutheri (Diacronema luteri, Pavlovales) - a model for lipid biosynthesis in eukaryotic algae.</title>
        <authorList>
            <person name="Hulatt C.J."/>
            <person name="Posewitz M.C."/>
        </authorList>
    </citation>
    <scope>NUCLEOTIDE SEQUENCE</scope>
    <source>
        <strain evidence="3">NIVA-4/92</strain>
    </source>
</reference>
<evidence type="ECO:0000256" key="1">
    <source>
        <dbReference type="ARBA" id="ARBA00006196"/>
    </source>
</evidence>
<dbReference type="Proteomes" id="UP000751190">
    <property type="component" value="Unassembled WGS sequence"/>
</dbReference>
<dbReference type="Pfam" id="PF05254">
    <property type="entry name" value="UPF0203"/>
    <property type="match status" value="1"/>
</dbReference>
<accession>A0A8J6CDX7</accession>
<protein>
    <submittedName>
        <fullName evidence="3">Uncharacterized protein</fullName>
    </submittedName>
</protein>
<keyword evidence="2" id="KW-1015">Disulfide bond</keyword>
<organism evidence="3 4">
    <name type="scientific">Diacronema lutheri</name>
    <name type="common">Unicellular marine alga</name>
    <name type="synonym">Monochrysis lutheri</name>
    <dbReference type="NCBI Taxonomy" id="2081491"/>
    <lineage>
        <taxon>Eukaryota</taxon>
        <taxon>Haptista</taxon>
        <taxon>Haptophyta</taxon>
        <taxon>Pavlovophyceae</taxon>
        <taxon>Pavlovales</taxon>
        <taxon>Pavlovaceae</taxon>
        <taxon>Diacronema</taxon>
    </lineage>
</organism>
<evidence type="ECO:0000256" key="2">
    <source>
        <dbReference type="ARBA" id="ARBA00023157"/>
    </source>
</evidence>
<name>A0A8J6CDX7_DIALT</name>
<dbReference type="InterPro" id="IPR007918">
    <property type="entry name" value="MDM35_apoptosis"/>
</dbReference>
<comment type="similarity">
    <text evidence="1">Belongs to the TRIAP1/MDM35 family.</text>
</comment>
<keyword evidence="4" id="KW-1185">Reference proteome</keyword>
<evidence type="ECO:0000313" key="4">
    <source>
        <dbReference type="Proteomes" id="UP000751190"/>
    </source>
</evidence>
<dbReference type="OrthoDB" id="10403703at2759"/>
<dbReference type="EMBL" id="JAGTXO010000003">
    <property type="protein sequence ID" value="KAG8469074.1"/>
    <property type="molecule type" value="Genomic_DNA"/>
</dbReference>
<evidence type="ECO:0000313" key="3">
    <source>
        <dbReference type="EMBL" id="KAG8469074.1"/>
    </source>
</evidence>
<comment type="caution">
    <text evidence="3">The sequence shown here is derived from an EMBL/GenBank/DDBJ whole genome shotgun (WGS) entry which is preliminary data.</text>
</comment>
<dbReference type="AlphaFoldDB" id="A0A8J6CDX7"/>